<dbReference type="EMBL" id="LRGB01006798">
    <property type="protein sequence ID" value="KZS01466.1"/>
    <property type="molecule type" value="Genomic_DNA"/>
</dbReference>
<sequence length="82" mass="9237">MAYSVASGDLPERRIMFSIQRSESGVVCSLHGKAGDKSNNLQTSVQRCCIRWTPSKSLFGTLPKRQLVYPLQQPFYIPPINH</sequence>
<accession>A0A164IP51</accession>
<proteinExistence type="predicted"/>
<comment type="caution">
    <text evidence="1">The sequence shown here is derived from an EMBL/GenBank/DDBJ whole genome shotgun (WGS) entry which is preliminary data.</text>
</comment>
<dbReference type="Proteomes" id="UP000076858">
    <property type="component" value="Unassembled WGS sequence"/>
</dbReference>
<name>A0A164IP51_9CRUS</name>
<keyword evidence="2" id="KW-1185">Reference proteome</keyword>
<organism evidence="1 2">
    <name type="scientific">Daphnia magna</name>
    <dbReference type="NCBI Taxonomy" id="35525"/>
    <lineage>
        <taxon>Eukaryota</taxon>
        <taxon>Metazoa</taxon>
        <taxon>Ecdysozoa</taxon>
        <taxon>Arthropoda</taxon>
        <taxon>Crustacea</taxon>
        <taxon>Branchiopoda</taxon>
        <taxon>Diplostraca</taxon>
        <taxon>Cladocera</taxon>
        <taxon>Anomopoda</taxon>
        <taxon>Daphniidae</taxon>
        <taxon>Daphnia</taxon>
    </lineage>
</organism>
<dbReference type="AlphaFoldDB" id="A0A164IP51"/>
<gene>
    <name evidence="1" type="ORF">APZ42_001867</name>
</gene>
<evidence type="ECO:0000313" key="1">
    <source>
        <dbReference type="EMBL" id="KZS01466.1"/>
    </source>
</evidence>
<protein>
    <submittedName>
        <fullName evidence="1">Uncharacterized protein</fullName>
    </submittedName>
</protein>
<evidence type="ECO:0000313" key="2">
    <source>
        <dbReference type="Proteomes" id="UP000076858"/>
    </source>
</evidence>
<reference evidence="1 2" key="1">
    <citation type="submission" date="2016-03" db="EMBL/GenBank/DDBJ databases">
        <title>EvidentialGene: Evidence-directed Construction of Genes on Genomes.</title>
        <authorList>
            <person name="Gilbert D.G."/>
            <person name="Choi J.-H."/>
            <person name="Mockaitis K."/>
            <person name="Colbourne J."/>
            <person name="Pfrender M."/>
        </authorList>
    </citation>
    <scope>NUCLEOTIDE SEQUENCE [LARGE SCALE GENOMIC DNA]</scope>
    <source>
        <strain evidence="1 2">Xinb3</strain>
        <tissue evidence="1">Complete organism</tissue>
    </source>
</reference>